<dbReference type="AlphaFoldDB" id="A0A252BEE8"/>
<protein>
    <submittedName>
        <fullName evidence="5">Uncharacterized protein</fullName>
    </submittedName>
</protein>
<organism evidence="5 8">
    <name type="scientific">Acetobacter orientalis</name>
    <dbReference type="NCBI Taxonomy" id="146474"/>
    <lineage>
        <taxon>Bacteria</taxon>
        <taxon>Pseudomonadati</taxon>
        <taxon>Pseudomonadota</taxon>
        <taxon>Alphaproteobacteria</taxon>
        <taxon>Acetobacterales</taxon>
        <taxon>Acetobacteraceae</taxon>
        <taxon>Acetobacter</taxon>
    </lineage>
</organism>
<dbReference type="Proteomes" id="UP000270034">
    <property type="component" value="Chromosome"/>
</dbReference>
<dbReference type="EMBL" id="BAMX01000026">
    <property type="protein sequence ID" value="GAN66806.1"/>
    <property type="molecule type" value="Genomic_DNA"/>
</dbReference>
<keyword evidence="1" id="KW-1133">Transmembrane helix</keyword>
<dbReference type="Proteomes" id="UP000194639">
    <property type="component" value="Unassembled WGS sequence"/>
</dbReference>
<dbReference type="STRING" id="1231341.Abor_026_014"/>
<evidence type="ECO:0000313" key="5">
    <source>
        <dbReference type="EMBL" id="OUJ02754.1"/>
    </source>
</evidence>
<reference evidence="2 9" key="3">
    <citation type="submission" date="2018-02" db="EMBL/GenBank/DDBJ databases">
        <title>Acetobacter orientalis genome.</title>
        <authorList>
            <person name="Nakashima N."/>
            <person name="Tamura T."/>
        </authorList>
    </citation>
    <scope>NUCLEOTIDE SEQUENCE [LARGE SCALE GENOMIC DNA]</scope>
    <source>
        <strain evidence="2 9">FAN1</strain>
    </source>
</reference>
<keyword evidence="6" id="KW-1185">Reference proteome</keyword>
<keyword evidence="1" id="KW-0472">Membrane</keyword>
<evidence type="ECO:0000313" key="4">
    <source>
        <dbReference type="EMBL" id="OUI84989.1"/>
    </source>
</evidence>
<evidence type="ECO:0000313" key="6">
    <source>
        <dbReference type="Proteomes" id="UP000032670"/>
    </source>
</evidence>
<evidence type="ECO:0000313" key="2">
    <source>
        <dbReference type="EMBL" id="BBC81209.1"/>
    </source>
</evidence>
<dbReference type="GeneID" id="76204948"/>
<evidence type="ECO:0000313" key="9">
    <source>
        <dbReference type="Proteomes" id="UP000270034"/>
    </source>
</evidence>
<accession>A0A252BEE8</accession>
<evidence type="ECO:0000313" key="8">
    <source>
        <dbReference type="Proteomes" id="UP000194999"/>
    </source>
</evidence>
<dbReference type="EMBL" id="AP018515">
    <property type="protein sequence ID" value="BBC81209.1"/>
    <property type="molecule type" value="Genomic_DNA"/>
</dbReference>
<reference evidence="3 6" key="1">
    <citation type="submission" date="2012-11" db="EMBL/GenBank/DDBJ databases">
        <title>Whole genome sequence of Acetobacter orientalis 21F-2.</title>
        <authorList>
            <person name="Azuma Y."/>
            <person name="Higashiura N."/>
            <person name="Hirakawa H."/>
            <person name="Matsushita K."/>
        </authorList>
    </citation>
    <scope>NUCLEOTIDE SEQUENCE [LARGE SCALE GENOMIC DNA]</scope>
    <source>
        <strain evidence="3 6">21F-2</strain>
    </source>
</reference>
<dbReference type="EMBL" id="JOOY01000020">
    <property type="protein sequence ID" value="OUJ02754.1"/>
    <property type="molecule type" value="Genomic_DNA"/>
</dbReference>
<evidence type="ECO:0000256" key="1">
    <source>
        <dbReference type="SAM" id="Phobius"/>
    </source>
</evidence>
<feature type="transmembrane region" description="Helical" evidence="1">
    <location>
        <begin position="13"/>
        <end position="37"/>
    </location>
</feature>
<dbReference type="EMBL" id="JOMO01000005">
    <property type="protein sequence ID" value="OUI84989.1"/>
    <property type="molecule type" value="Genomic_DNA"/>
</dbReference>
<dbReference type="Proteomes" id="UP000032670">
    <property type="component" value="Unassembled WGS sequence"/>
</dbReference>
<proteinExistence type="predicted"/>
<evidence type="ECO:0000313" key="7">
    <source>
        <dbReference type="Proteomes" id="UP000194639"/>
    </source>
</evidence>
<gene>
    <name evidence="3" type="ORF">Abor_026_014</name>
    <name evidence="2" type="ORF">AcetOrient_orf04343</name>
    <name evidence="4" type="ORF">HK12_11520</name>
    <name evidence="5" type="ORF">HK15_04565</name>
</gene>
<dbReference type="KEGG" id="aot:AcetOri_orf04343"/>
<name>A0A252BEE8_9PROT</name>
<keyword evidence="1" id="KW-0812">Transmembrane</keyword>
<reference evidence="7 8" key="2">
    <citation type="submission" date="2014-06" db="EMBL/GenBank/DDBJ databases">
        <authorList>
            <person name="Ju J."/>
            <person name="Zhang J."/>
        </authorList>
    </citation>
    <scope>NUCLEOTIDE SEQUENCE [LARGE SCALE GENOMIC DNA]</scope>
    <source>
        <strain evidence="4">DmW_045</strain>
        <strain evidence="5">DmW_048</strain>
    </source>
</reference>
<sequence>MDKVEEPPRTPKALLAAVIGMGVLIVVGTVTLVGVIIHRMNSQHTPAALPASVPLQDTALPAPSLAPGSKLLSMARVQDDLLALHISENGQDKIMLWQVSTHKLMQGLTLPPARP</sequence>
<evidence type="ECO:0000313" key="3">
    <source>
        <dbReference type="EMBL" id="GAN66806.1"/>
    </source>
</evidence>
<dbReference type="RefSeq" id="WP_048841855.1">
    <property type="nucleotide sequence ID" value="NZ_BAMX01000026.1"/>
</dbReference>
<accession>A0A0D6NN27</accession>
<dbReference type="Proteomes" id="UP000194999">
    <property type="component" value="Unassembled WGS sequence"/>
</dbReference>